<accession>A0A388LNE0</accession>
<feature type="compositionally biased region" description="Basic and acidic residues" evidence="2">
    <location>
        <begin position="510"/>
        <end position="522"/>
    </location>
</feature>
<evidence type="ECO:0000256" key="1">
    <source>
        <dbReference type="SAM" id="Coils"/>
    </source>
</evidence>
<keyword evidence="1" id="KW-0175">Coiled coil</keyword>
<feature type="region of interest" description="Disordered" evidence="2">
    <location>
        <begin position="1"/>
        <end position="42"/>
    </location>
</feature>
<sequence length="552" mass="63673">MAVVEAEVEEEEVEEEEVEEEEALQRRRGEESTSKEEEVEKMAKEWASRIKLGELREVEMMVPEAEREAARRELEEERNPLRTRTKEHEKQLEWKLHLTQERLRRMEEEEKLHGELKATEIRMGKIGEETEIGNKLDTLTHSVESLLTAQREQMRHLRSHDIALEAIRVGFKDFVQDMMKFLVDQIHLAISRTERFYAGAIEGAKIVASKEEEPAPRREKVKVRFPEPFNEKKGEDFDKWEATVNSYLYLQGVAPKDHVLVDFQALREEATNFARSLARATRCENDMVQYSRITPLSEFLKSLRERFSEVTRGLKASDKLQMIHTRQWKSVHALNSAMDELIIVPRHGVTDAQLVQLFYRALPEHVQGHFFDKRQQPGMTYDVLRREVVSFAAQASPVTTFWHKDLTKGKMWKGHTISDRVKAKESLILTMEEGGTKEVPYSDIEWGLEEGDSGVEQGRTYVVVAAEGRAQGRGQGSQGVGSNKNRQEGGRGQGPPSNRPRPSRSPPRQEWWHPGRPEGRPWEDLGIKKDVWQDQVPIACEVLNARRVLVCA</sequence>
<organism evidence="3 4">
    <name type="scientific">Chara braunii</name>
    <name type="common">Braun's stonewort</name>
    <dbReference type="NCBI Taxonomy" id="69332"/>
    <lineage>
        <taxon>Eukaryota</taxon>
        <taxon>Viridiplantae</taxon>
        <taxon>Streptophyta</taxon>
        <taxon>Charophyceae</taxon>
        <taxon>Charales</taxon>
        <taxon>Characeae</taxon>
        <taxon>Chara</taxon>
    </lineage>
</organism>
<dbReference type="EMBL" id="BFEA01000452">
    <property type="protein sequence ID" value="GBG83814.1"/>
    <property type="molecule type" value="Genomic_DNA"/>
</dbReference>
<feature type="region of interest" description="Disordered" evidence="2">
    <location>
        <begin position="469"/>
        <end position="522"/>
    </location>
</feature>
<feature type="compositionally biased region" description="Basic and acidic residues" evidence="2">
    <location>
        <begin position="23"/>
        <end position="42"/>
    </location>
</feature>
<name>A0A388LNE0_CHABU</name>
<feature type="coiled-coil region" evidence="1">
    <location>
        <begin position="71"/>
        <end position="109"/>
    </location>
</feature>
<protein>
    <submittedName>
        <fullName evidence="3">Uncharacterized protein</fullName>
    </submittedName>
</protein>
<evidence type="ECO:0000313" key="4">
    <source>
        <dbReference type="Proteomes" id="UP000265515"/>
    </source>
</evidence>
<feature type="compositionally biased region" description="Acidic residues" evidence="2">
    <location>
        <begin position="1"/>
        <end position="22"/>
    </location>
</feature>
<gene>
    <name evidence="3" type="ORF">CBR_g37614</name>
</gene>
<keyword evidence="4" id="KW-1185">Reference proteome</keyword>
<dbReference type="Gramene" id="GBG83814">
    <property type="protein sequence ID" value="GBG83814"/>
    <property type="gene ID" value="CBR_g37614"/>
</dbReference>
<comment type="caution">
    <text evidence="3">The sequence shown here is derived from an EMBL/GenBank/DDBJ whole genome shotgun (WGS) entry which is preliminary data.</text>
</comment>
<reference evidence="3 4" key="1">
    <citation type="journal article" date="2018" name="Cell">
        <title>The Chara Genome: Secondary Complexity and Implications for Plant Terrestrialization.</title>
        <authorList>
            <person name="Nishiyama T."/>
            <person name="Sakayama H."/>
            <person name="Vries J.D."/>
            <person name="Buschmann H."/>
            <person name="Saint-Marcoux D."/>
            <person name="Ullrich K.K."/>
            <person name="Haas F.B."/>
            <person name="Vanderstraeten L."/>
            <person name="Becker D."/>
            <person name="Lang D."/>
            <person name="Vosolsobe S."/>
            <person name="Rombauts S."/>
            <person name="Wilhelmsson P.K.I."/>
            <person name="Janitza P."/>
            <person name="Kern R."/>
            <person name="Heyl A."/>
            <person name="Rumpler F."/>
            <person name="Villalobos L.I.A.C."/>
            <person name="Clay J.M."/>
            <person name="Skokan R."/>
            <person name="Toyoda A."/>
            <person name="Suzuki Y."/>
            <person name="Kagoshima H."/>
            <person name="Schijlen E."/>
            <person name="Tajeshwar N."/>
            <person name="Catarino B."/>
            <person name="Hetherington A.J."/>
            <person name="Saltykova A."/>
            <person name="Bonnot C."/>
            <person name="Breuninger H."/>
            <person name="Symeonidi A."/>
            <person name="Radhakrishnan G.V."/>
            <person name="Van Nieuwerburgh F."/>
            <person name="Deforce D."/>
            <person name="Chang C."/>
            <person name="Karol K.G."/>
            <person name="Hedrich R."/>
            <person name="Ulvskov P."/>
            <person name="Glockner G."/>
            <person name="Delwiche C.F."/>
            <person name="Petrasek J."/>
            <person name="Van de Peer Y."/>
            <person name="Friml J."/>
            <person name="Beilby M."/>
            <person name="Dolan L."/>
            <person name="Kohara Y."/>
            <person name="Sugano S."/>
            <person name="Fujiyama A."/>
            <person name="Delaux P.-M."/>
            <person name="Quint M."/>
            <person name="TheiBen G."/>
            <person name="Hagemann M."/>
            <person name="Harholt J."/>
            <person name="Dunand C."/>
            <person name="Zachgo S."/>
            <person name="Langdale J."/>
            <person name="Maumus F."/>
            <person name="Straeten D.V.D."/>
            <person name="Gould S.B."/>
            <person name="Rensing S.A."/>
        </authorList>
    </citation>
    <scope>NUCLEOTIDE SEQUENCE [LARGE SCALE GENOMIC DNA]</scope>
    <source>
        <strain evidence="3 4">S276</strain>
    </source>
</reference>
<evidence type="ECO:0000256" key="2">
    <source>
        <dbReference type="SAM" id="MobiDB-lite"/>
    </source>
</evidence>
<proteinExistence type="predicted"/>
<dbReference type="AlphaFoldDB" id="A0A388LNE0"/>
<evidence type="ECO:0000313" key="3">
    <source>
        <dbReference type="EMBL" id="GBG83814.1"/>
    </source>
</evidence>
<dbReference type="Proteomes" id="UP000265515">
    <property type="component" value="Unassembled WGS sequence"/>
</dbReference>